<evidence type="ECO:0000313" key="3">
    <source>
        <dbReference type="Proteomes" id="UP000799118"/>
    </source>
</evidence>
<dbReference type="SUPFAM" id="SSF56349">
    <property type="entry name" value="DNA breaking-rejoining enzymes"/>
    <property type="match status" value="1"/>
</dbReference>
<dbReference type="AlphaFoldDB" id="A0A6A4GF92"/>
<dbReference type="GO" id="GO:0006310">
    <property type="term" value="P:DNA recombination"/>
    <property type="evidence" value="ECO:0007669"/>
    <property type="project" value="UniProtKB-KW"/>
</dbReference>
<protein>
    <recommendedName>
        <fullName evidence="4">DNA breaking-rejoining enzyme</fullName>
    </recommendedName>
</protein>
<accession>A0A6A4GF92</accession>
<dbReference type="GO" id="GO:0015074">
    <property type="term" value="P:DNA integration"/>
    <property type="evidence" value="ECO:0007669"/>
    <property type="project" value="InterPro"/>
</dbReference>
<keyword evidence="3" id="KW-1185">Reference proteome</keyword>
<dbReference type="PANTHER" id="PTHR34605">
    <property type="entry name" value="PHAGE_INTEGRASE DOMAIN-CONTAINING PROTEIN"/>
    <property type="match status" value="1"/>
</dbReference>
<dbReference type="Gene3D" id="1.10.443.10">
    <property type="entry name" value="Intergrase catalytic core"/>
    <property type="match status" value="1"/>
</dbReference>
<sequence>VQRFLNWAASEKLTPSKVLPATETTLCNYAATFAGHTAGGTARAHISAIKGWTIHKGQPWFGGECLNSVLNGVERRAPPSSFRTPRVPVKESHLELLYAHMDLDGDDGKELAIVAAAAMMFYGQLRAGEVLPDSSDLSCYNPREHPIVSDLGEPNDQGTCSLRLPSTKTSRNRGESASIASQESIACPIIATERHIKFNHLGPGDPLFAYRDQQDTLHCLTCSNVVDRCNEIWGPSDIPKISGHCFRIGGTTHYLCRGVPPDVVKALGHWKSDTFLTYWRDLDTLASIHLHRFHAQENYCSHLYVNTL</sequence>
<dbReference type="PANTHER" id="PTHR34605:SF3">
    <property type="entry name" value="P CELL-TYPE AGGLUTINATION PROTEIN MAP4-LIKE-RELATED"/>
    <property type="match status" value="1"/>
</dbReference>
<dbReference type="Proteomes" id="UP000799118">
    <property type="component" value="Unassembled WGS sequence"/>
</dbReference>
<evidence type="ECO:0000256" key="1">
    <source>
        <dbReference type="ARBA" id="ARBA00023172"/>
    </source>
</evidence>
<dbReference type="EMBL" id="ML770216">
    <property type="protein sequence ID" value="KAE9384128.1"/>
    <property type="molecule type" value="Genomic_DNA"/>
</dbReference>
<dbReference type="GO" id="GO:0003677">
    <property type="term" value="F:DNA binding"/>
    <property type="evidence" value="ECO:0007669"/>
    <property type="project" value="InterPro"/>
</dbReference>
<feature type="non-terminal residue" evidence="2">
    <location>
        <position position="1"/>
    </location>
</feature>
<dbReference type="InterPro" id="IPR052925">
    <property type="entry name" value="Phage_Integrase-like_Recomb"/>
</dbReference>
<dbReference type="InterPro" id="IPR011010">
    <property type="entry name" value="DNA_brk_join_enz"/>
</dbReference>
<proteinExistence type="predicted"/>
<evidence type="ECO:0000313" key="2">
    <source>
        <dbReference type="EMBL" id="KAE9384128.1"/>
    </source>
</evidence>
<gene>
    <name evidence="2" type="ORF">BT96DRAFT_842736</name>
</gene>
<name>A0A6A4GF92_9AGAR</name>
<evidence type="ECO:0008006" key="4">
    <source>
        <dbReference type="Google" id="ProtNLM"/>
    </source>
</evidence>
<keyword evidence="1" id="KW-0233">DNA recombination</keyword>
<dbReference type="OrthoDB" id="2678913at2759"/>
<dbReference type="InterPro" id="IPR013762">
    <property type="entry name" value="Integrase-like_cat_sf"/>
</dbReference>
<reference evidence="2" key="1">
    <citation type="journal article" date="2019" name="Environ. Microbiol.">
        <title>Fungal ecological strategies reflected in gene transcription - a case study of two litter decomposers.</title>
        <authorList>
            <person name="Barbi F."/>
            <person name="Kohler A."/>
            <person name="Barry K."/>
            <person name="Baskaran P."/>
            <person name="Daum C."/>
            <person name="Fauchery L."/>
            <person name="Ihrmark K."/>
            <person name="Kuo A."/>
            <person name="LaButti K."/>
            <person name="Lipzen A."/>
            <person name="Morin E."/>
            <person name="Grigoriev I.V."/>
            <person name="Henrissat B."/>
            <person name="Lindahl B."/>
            <person name="Martin F."/>
        </authorList>
    </citation>
    <scope>NUCLEOTIDE SEQUENCE</scope>
    <source>
        <strain evidence="2">JB14</strain>
    </source>
</reference>
<organism evidence="2 3">
    <name type="scientific">Gymnopus androsaceus JB14</name>
    <dbReference type="NCBI Taxonomy" id="1447944"/>
    <lineage>
        <taxon>Eukaryota</taxon>
        <taxon>Fungi</taxon>
        <taxon>Dikarya</taxon>
        <taxon>Basidiomycota</taxon>
        <taxon>Agaricomycotina</taxon>
        <taxon>Agaricomycetes</taxon>
        <taxon>Agaricomycetidae</taxon>
        <taxon>Agaricales</taxon>
        <taxon>Marasmiineae</taxon>
        <taxon>Omphalotaceae</taxon>
        <taxon>Gymnopus</taxon>
    </lineage>
</organism>